<dbReference type="PANTHER" id="PTHR47371">
    <property type="entry name" value="LIPOTEICHOIC ACID SYNTHASE"/>
    <property type="match status" value="1"/>
</dbReference>
<evidence type="ECO:0000256" key="8">
    <source>
        <dbReference type="PIRNR" id="PIRNR005091"/>
    </source>
</evidence>
<gene>
    <name evidence="11" type="ORF">ACFFJ8_15565</name>
</gene>
<comment type="subcellular location">
    <subcellularLocation>
        <location evidence="1">Cell membrane</location>
        <topology evidence="1">Multi-pass membrane protein</topology>
    </subcellularLocation>
</comment>
<dbReference type="InterPro" id="IPR050448">
    <property type="entry name" value="OpgB/LTA_synthase_biosynth"/>
</dbReference>
<dbReference type="InterPro" id="IPR012160">
    <property type="entry name" value="LtaS-like"/>
</dbReference>
<comment type="pathway">
    <text evidence="2">Cell wall biogenesis; lipoteichoic acid biosynthesis.</text>
</comment>
<evidence type="ECO:0000256" key="9">
    <source>
        <dbReference type="SAM" id="Phobius"/>
    </source>
</evidence>
<evidence type="ECO:0000256" key="6">
    <source>
        <dbReference type="ARBA" id="ARBA00022989"/>
    </source>
</evidence>
<name>A0ABV6JDW6_9BACL</name>
<evidence type="ECO:0000313" key="12">
    <source>
        <dbReference type="Proteomes" id="UP001589818"/>
    </source>
</evidence>
<feature type="transmembrane region" description="Helical" evidence="9">
    <location>
        <begin position="118"/>
        <end position="136"/>
    </location>
</feature>
<feature type="transmembrane region" description="Helical" evidence="9">
    <location>
        <begin position="157"/>
        <end position="177"/>
    </location>
</feature>
<comment type="caution">
    <text evidence="11">The sequence shown here is derived from an EMBL/GenBank/DDBJ whole genome shotgun (WGS) entry which is preliminary data.</text>
</comment>
<dbReference type="InterPro" id="IPR017850">
    <property type="entry name" value="Alkaline_phosphatase_core_sf"/>
</dbReference>
<dbReference type="SUPFAM" id="SSF53649">
    <property type="entry name" value="Alkaline phosphatase-like"/>
    <property type="match status" value="1"/>
</dbReference>
<dbReference type="Gene3D" id="3.40.720.10">
    <property type="entry name" value="Alkaline Phosphatase, subunit A"/>
    <property type="match status" value="1"/>
</dbReference>
<dbReference type="EC" id="2.7.8.-" evidence="11"/>
<keyword evidence="4 8" id="KW-1003">Cell membrane</keyword>
<evidence type="ECO:0000256" key="4">
    <source>
        <dbReference type="ARBA" id="ARBA00022475"/>
    </source>
</evidence>
<keyword evidence="11" id="KW-0808">Transferase</keyword>
<proteinExistence type="inferred from homology"/>
<keyword evidence="5 9" id="KW-0812">Transmembrane</keyword>
<dbReference type="CDD" id="cd16015">
    <property type="entry name" value="LTA_synthase"/>
    <property type="match status" value="1"/>
</dbReference>
<keyword evidence="7 8" id="KW-0472">Membrane</keyword>
<evidence type="ECO:0000256" key="2">
    <source>
        <dbReference type="ARBA" id="ARBA00004936"/>
    </source>
</evidence>
<evidence type="ECO:0000256" key="7">
    <source>
        <dbReference type="ARBA" id="ARBA00023136"/>
    </source>
</evidence>
<evidence type="ECO:0000256" key="1">
    <source>
        <dbReference type="ARBA" id="ARBA00004651"/>
    </source>
</evidence>
<evidence type="ECO:0000313" key="11">
    <source>
        <dbReference type="EMBL" id="MFC0392788.1"/>
    </source>
</evidence>
<feature type="transmembrane region" description="Helical" evidence="9">
    <location>
        <begin position="64"/>
        <end position="86"/>
    </location>
</feature>
<dbReference type="Gene3D" id="3.30.1120.170">
    <property type="match status" value="1"/>
</dbReference>
<reference evidence="11 12" key="1">
    <citation type="submission" date="2024-09" db="EMBL/GenBank/DDBJ databases">
        <authorList>
            <person name="Sun Q."/>
            <person name="Mori K."/>
        </authorList>
    </citation>
    <scope>NUCLEOTIDE SEQUENCE [LARGE SCALE GENOMIC DNA]</scope>
    <source>
        <strain evidence="11 12">CCM 4839</strain>
    </source>
</reference>
<keyword evidence="12" id="KW-1185">Reference proteome</keyword>
<dbReference type="Pfam" id="PF00884">
    <property type="entry name" value="Sulfatase"/>
    <property type="match status" value="1"/>
</dbReference>
<feature type="domain" description="Sulfatase N-terminal" evidence="10">
    <location>
        <begin position="262"/>
        <end position="549"/>
    </location>
</feature>
<evidence type="ECO:0000256" key="5">
    <source>
        <dbReference type="ARBA" id="ARBA00022692"/>
    </source>
</evidence>
<comment type="similarity">
    <text evidence="3 8">Belongs to the LTA synthase family.</text>
</comment>
<dbReference type="Proteomes" id="UP001589818">
    <property type="component" value="Unassembled WGS sequence"/>
</dbReference>
<sequence length="645" mass="73600">MIRRLWAIDMLLFFIIMMIKLVMFDRFVNVPNMKMSVDDVFVAIGTLALVSFWTLWLPQRGRILALILLDLLLTFVMYADLVYFRYFQDLITVPVLTQAGQVGSLGESIGSLLLMVDIWFFVDWPFIILFAFYVLFRFKKEPRATLSFAPRNRWRKFIIRTSLSLIVFATGVALVFVPVNIAKKTWAQGLFTGNWWNLSLYNVTGVIGFHGYDAYRYINQHWIQNGEAPEEDVAAAKQWFEERGNLRKQLESDKLFGAYKGSNVILIQLEAFQNFVIGQKIGGQEVTPVMNKLIGESAYFNRFYHQTSQGRTSDADLAANISLQPLQSGSVFITNAHNKFDSLPAILKEAGYAASVFHAYEGGFWNRNNMYANMQYDYFYNKKDYKMNEPLGWSLGDESFFQQSVDAMVQEKQPFYSFLISLSSHHPYSLPESYQKLDVGELKDTIFGDYLQAAHYVDSALGHMIERLKKEGLWDNSIFLFYGDHDNSINEWEPFESFLGKPLTDMDKQQILKQVPFIVHLPKGANAGLHEEVGGQIDITPTILHLLGISSADKVMIGTPLIMEKPLEGKKVVFRNGSYTDGKVWYKPSNDGNEANSQCLNADTGEKMDLNACKGGGEEARTELTVSDNVISYDLIKQFRKQQNP</sequence>
<feature type="transmembrane region" description="Helical" evidence="9">
    <location>
        <begin position="7"/>
        <end position="28"/>
    </location>
</feature>
<evidence type="ECO:0000256" key="3">
    <source>
        <dbReference type="ARBA" id="ARBA00009983"/>
    </source>
</evidence>
<organism evidence="11 12">
    <name type="scientific">Paenibacillus mendelii</name>
    <dbReference type="NCBI Taxonomy" id="206163"/>
    <lineage>
        <taxon>Bacteria</taxon>
        <taxon>Bacillati</taxon>
        <taxon>Bacillota</taxon>
        <taxon>Bacilli</taxon>
        <taxon>Bacillales</taxon>
        <taxon>Paenibacillaceae</taxon>
        <taxon>Paenibacillus</taxon>
    </lineage>
</organism>
<dbReference type="PANTHER" id="PTHR47371:SF3">
    <property type="entry name" value="PHOSPHOGLYCEROL TRANSFERASE I"/>
    <property type="match status" value="1"/>
</dbReference>
<dbReference type="PIRSF" id="PIRSF005091">
    <property type="entry name" value="Mmb_sulf_HI1246"/>
    <property type="match status" value="1"/>
</dbReference>
<dbReference type="GO" id="GO:0016740">
    <property type="term" value="F:transferase activity"/>
    <property type="evidence" value="ECO:0007669"/>
    <property type="project" value="UniProtKB-KW"/>
</dbReference>
<accession>A0ABV6JDW6</accession>
<dbReference type="RefSeq" id="WP_309145337.1">
    <property type="nucleotide sequence ID" value="NZ_JANHOF010000005.1"/>
</dbReference>
<dbReference type="EMBL" id="JBHLVF010000023">
    <property type="protein sequence ID" value="MFC0392788.1"/>
    <property type="molecule type" value="Genomic_DNA"/>
</dbReference>
<keyword evidence="6 9" id="KW-1133">Transmembrane helix</keyword>
<protein>
    <submittedName>
        <fullName evidence="11">LTA synthase family protein</fullName>
        <ecNumber evidence="11">2.7.8.-</ecNumber>
    </submittedName>
</protein>
<evidence type="ECO:0000259" key="10">
    <source>
        <dbReference type="Pfam" id="PF00884"/>
    </source>
</evidence>
<dbReference type="InterPro" id="IPR000917">
    <property type="entry name" value="Sulfatase_N"/>
</dbReference>
<feature type="transmembrane region" description="Helical" evidence="9">
    <location>
        <begin position="40"/>
        <end position="57"/>
    </location>
</feature>